<dbReference type="CDD" id="cd00038">
    <property type="entry name" value="CAP_ED"/>
    <property type="match status" value="1"/>
</dbReference>
<proteinExistence type="predicted"/>
<keyword evidence="3" id="KW-0804">Transcription</keyword>
<comment type="caution">
    <text evidence="5">The sequence shown here is derived from an EMBL/GenBank/DDBJ whole genome shotgun (WGS) entry which is preliminary data.</text>
</comment>
<protein>
    <submittedName>
        <fullName evidence="5">Crp/Fnr family transcriptional regulator</fullName>
    </submittedName>
</protein>
<evidence type="ECO:0000256" key="2">
    <source>
        <dbReference type="ARBA" id="ARBA00023125"/>
    </source>
</evidence>
<keyword evidence="2" id="KW-0238">DNA-binding</keyword>
<name>A0A8J7WT88_9ACTN</name>
<keyword evidence="6" id="KW-1185">Reference proteome</keyword>
<evidence type="ECO:0000313" key="5">
    <source>
        <dbReference type="EMBL" id="MBS2964774.1"/>
    </source>
</evidence>
<dbReference type="RefSeq" id="WP_211469136.1">
    <property type="nucleotide sequence ID" value="NZ_JAGSXH010000060.1"/>
</dbReference>
<dbReference type="SMART" id="SM00100">
    <property type="entry name" value="cNMP"/>
    <property type="match status" value="1"/>
</dbReference>
<evidence type="ECO:0000259" key="4">
    <source>
        <dbReference type="PROSITE" id="PS50042"/>
    </source>
</evidence>
<dbReference type="PROSITE" id="PS00889">
    <property type="entry name" value="CNMP_BINDING_2"/>
    <property type="match status" value="1"/>
</dbReference>
<dbReference type="InterPro" id="IPR036390">
    <property type="entry name" value="WH_DNA-bd_sf"/>
</dbReference>
<dbReference type="SUPFAM" id="SSF51206">
    <property type="entry name" value="cAMP-binding domain-like"/>
    <property type="match status" value="1"/>
</dbReference>
<reference evidence="5" key="1">
    <citation type="submission" date="2021-04" db="EMBL/GenBank/DDBJ databases">
        <title>Genome based classification of Actinospica acidithermotolerans sp. nov., an actinobacterium isolated from an Indonesian hot spring.</title>
        <authorList>
            <person name="Kusuma A.B."/>
            <person name="Putra K.E."/>
            <person name="Nafisah S."/>
            <person name="Loh J."/>
            <person name="Nouioui I."/>
            <person name="Goodfellow M."/>
        </authorList>
    </citation>
    <scope>NUCLEOTIDE SEQUENCE</scope>
    <source>
        <strain evidence="5">DSM 45618</strain>
    </source>
</reference>
<dbReference type="Gene3D" id="1.10.10.10">
    <property type="entry name" value="Winged helix-like DNA-binding domain superfamily/Winged helix DNA-binding domain"/>
    <property type="match status" value="1"/>
</dbReference>
<dbReference type="InterPro" id="IPR000595">
    <property type="entry name" value="cNMP-bd_dom"/>
</dbReference>
<dbReference type="Gene3D" id="2.60.120.10">
    <property type="entry name" value="Jelly Rolls"/>
    <property type="match status" value="1"/>
</dbReference>
<dbReference type="InterPro" id="IPR018488">
    <property type="entry name" value="cNMP-bd_CS"/>
</dbReference>
<organism evidence="5 6">
    <name type="scientific">Actinocrinis puniceicyclus</name>
    <dbReference type="NCBI Taxonomy" id="977794"/>
    <lineage>
        <taxon>Bacteria</taxon>
        <taxon>Bacillati</taxon>
        <taxon>Actinomycetota</taxon>
        <taxon>Actinomycetes</taxon>
        <taxon>Catenulisporales</taxon>
        <taxon>Actinospicaceae</taxon>
        <taxon>Actinocrinis</taxon>
    </lineage>
</organism>
<evidence type="ECO:0000256" key="1">
    <source>
        <dbReference type="ARBA" id="ARBA00023015"/>
    </source>
</evidence>
<gene>
    <name evidence="5" type="ORF">KGA66_17075</name>
</gene>
<dbReference type="InterPro" id="IPR012318">
    <property type="entry name" value="HTH_CRP"/>
</dbReference>
<sequence>MSEAFRWREQPFCSAEELAEMESIGHPLNRAAEQPFFLEGEPGDFALLIKKGFVKVVQGEPGRIVDVRGPGAIVGEIGVITEEPRSAGIIALNDVSAVFLPKGPWTKFLLAHPHIILDLWAATAIRTRRANTKRTESELAIGQQLAKALIELVDYGVGERLDEDSALLRMSQEEMSALVGANKLESVKKVIRLLKASGIVDTGRQAITIRKLSALRNIADGLMTVG</sequence>
<dbReference type="Pfam" id="PF00027">
    <property type="entry name" value="cNMP_binding"/>
    <property type="match status" value="1"/>
</dbReference>
<dbReference type="Proteomes" id="UP000677913">
    <property type="component" value="Unassembled WGS sequence"/>
</dbReference>
<accession>A0A8J7WT88</accession>
<feature type="domain" description="Cyclic nucleotide-binding" evidence="4">
    <location>
        <begin position="39"/>
        <end position="109"/>
    </location>
</feature>
<dbReference type="AlphaFoldDB" id="A0A8J7WT88"/>
<evidence type="ECO:0000256" key="3">
    <source>
        <dbReference type="ARBA" id="ARBA00023163"/>
    </source>
</evidence>
<dbReference type="Pfam" id="PF13545">
    <property type="entry name" value="HTH_Crp_2"/>
    <property type="match status" value="1"/>
</dbReference>
<dbReference type="GO" id="GO:0003677">
    <property type="term" value="F:DNA binding"/>
    <property type="evidence" value="ECO:0007669"/>
    <property type="project" value="UniProtKB-KW"/>
</dbReference>
<dbReference type="InterPro" id="IPR014710">
    <property type="entry name" value="RmlC-like_jellyroll"/>
</dbReference>
<keyword evidence="1" id="KW-0805">Transcription regulation</keyword>
<evidence type="ECO:0000313" key="6">
    <source>
        <dbReference type="Proteomes" id="UP000677913"/>
    </source>
</evidence>
<dbReference type="PROSITE" id="PS50042">
    <property type="entry name" value="CNMP_BINDING_3"/>
    <property type="match status" value="1"/>
</dbReference>
<dbReference type="SUPFAM" id="SSF46785">
    <property type="entry name" value="Winged helix' DNA-binding domain"/>
    <property type="match status" value="1"/>
</dbReference>
<dbReference type="EMBL" id="JAGSXH010000060">
    <property type="protein sequence ID" value="MBS2964774.1"/>
    <property type="molecule type" value="Genomic_DNA"/>
</dbReference>
<dbReference type="InterPro" id="IPR036388">
    <property type="entry name" value="WH-like_DNA-bd_sf"/>
</dbReference>
<dbReference type="GO" id="GO:0006355">
    <property type="term" value="P:regulation of DNA-templated transcription"/>
    <property type="evidence" value="ECO:0007669"/>
    <property type="project" value="InterPro"/>
</dbReference>
<dbReference type="InterPro" id="IPR018490">
    <property type="entry name" value="cNMP-bd_dom_sf"/>
</dbReference>